<accession>A0A8S1WJI3</accession>
<keyword evidence="2" id="KW-1185">Reference proteome</keyword>
<evidence type="ECO:0000313" key="2">
    <source>
        <dbReference type="Proteomes" id="UP000683925"/>
    </source>
</evidence>
<evidence type="ECO:0000313" key="1">
    <source>
        <dbReference type="EMBL" id="CAD8188880.1"/>
    </source>
</evidence>
<gene>
    <name evidence="1" type="ORF">POCTA_138.1.T0930213</name>
</gene>
<dbReference type="AlphaFoldDB" id="A0A8S1WJI3"/>
<organism evidence="1 2">
    <name type="scientific">Paramecium octaurelia</name>
    <dbReference type="NCBI Taxonomy" id="43137"/>
    <lineage>
        <taxon>Eukaryota</taxon>
        <taxon>Sar</taxon>
        <taxon>Alveolata</taxon>
        <taxon>Ciliophora</taxon>
        <taxon>Intramacronucleata</taxon>
        <taxon>Oligohymenophorea</taxon>
        <taxon>Peniculida</taxon>
        <taxon>Parameciidae</taxon>
        <taxon>Paramecium</taxon>
    </lineage>
</organism>
<name>A0A8S1WJI3_PAROT</name>
<dbReference type="EMBL" id="CAJJDP010000092">
    <property type="protein sequence ID" value="CAD8188880.1"/>
    <property type="molecule type" value="Genomic_DNA"/>
</dbReference>
<reference evidence="1" key="1">
    <citation type="submission" date="2021-01" db="EMBL/GenBank/DDBJ databases">
        <authorList>
            <consortium name="Genoscope - CEA"/>
            <person name="William W."/>
        </authorList>
    </citation>
    <scope>NUCLEOTIDE SEQUENCE</scope>
</reference>
<comment type="caution">
    <text evidence="1">The sequence shown here is derived from an EMBL/GenBank/DDBJ whole genome shotgun (WGS) entry which is preliminary data.</text>
</comment>
<protein>
    <submittedName>
        <fullName evidence="1">Uncharacterized protein</fullName>
    </submittedName>
</protein>
<dbReference type="Proteomes" id="UP000683925">
    <property type="component" value="Unassembled WGS sequence"/>
</dbReference>
<sequence length="94" mass="10918">MPLGIQQVLNSYSVMKLTCQDFGCWKGVKNNQIAILCYGIRWNKRNRNFRLFAQPVVLAKFSNQRAFKIILYNKGGKTVDSFISIIKIQDYYSC</sequence>
<proteinExistence type="predicted"/>